<organism evidence="2 3">
    <name type="scientific">Vibrio anguillarum</name>
    <name type="common">Listonella anguillarum</name>
    <dbReference type="NCBI Taxonomy" id="55601"/>
    <lineage>
        <taxon>Bacteria</taxon>
        <taxon>Pseudomonadati</taxon>
        <taxon>Pseudomonadota</taxon>
        <taxon>Gammaproteobacteria</taxon>
        <taxon>Vibrionales</taxon>
        <taxon>Vibrionaceae</taxon>
        <taxon>Vibrio</taxon>
    </lineage>
</organism>
<keyword evidence="1" id="KW-0472">Membrane</keyword>
<feature type="transmembrane region" description="Helical" evidence="1">
    <location>
        <begin position="38"/>
        <end position="55"/>
    </location>
</feature>
<accession>A0ABR9Z9B7</accession>
<gene>
    <name evidence="2" type="ORF">EAY46_18480</name>
</gene>
<keyword evidence="1" id="KW-1133">Transmembrane helix</keyword>
<proteinExistence type="predicted"/>
<sequence>MANQIKEYIFGPCLSAEGNALAPPCGNRKVLKEYLSKYWLTSFCGFFALCVSYYSRDLIGHDYLYLATKQAVSPLFWNMLFVLGALLILVSSLCDILKIQSIARASSKSATRLFNMAADVGALMFGVLVGMFVVALSGGSISIWGMLGHSVLASILLAYSLFLNVFVWWFALCSESDNYKPAYLVYIESKPVLKLFFTLVSLLVLALLVVGVKPHA</sequence>
<protein>
    <submittedName>
        <fullName evidence="2">Uncharacterized protein</fullName>
    </submittedName>
</protein>
<name>A0ABR9Z9B7_VIBAN</name>
<dbReference type="EMBL" id="RDPI01000037">
    <property type="protein sequence ID" value="MBF4375049.1"/>
    <property type="molecule type" value="Genomic_DNA"/>
</dbReference>
<dbReference type="RefSeq" id="WP_194664139.1">
    <property type="nucleotide sequence ID" value="NZ_RDPI01000037.1"/>
</dbReference>
<evidence type="ECO:0000256" key="1">
    <source>
        <dbReference type="SAM" id="Phobius"/>
    </source>
</evidence>
<keyword evidence="1" id="KW-0812">Transmembrane</keyword>
<reference evidence="2 3" key="1">
    <citation type="journal article" date="2021" name="PeerJ">
        <title>Analysis of 44 Vibrio anguillarum genomes reveals high genetic diversity.</title>
        <authorList>
            <person name="Hansen M.J."/>
            <person name="Dalsgaard I."/>
        </authorList>
    </citation>
    <scope>NUCLEOTIDE SEQUENCE [LARGE SCALE GENOMIC DNA]</scope>
    <source>
        <strain evidence="2 3">040915-1/1B</strain>
    </source>
</reference>
<dbReference type="Proteomes" id="UP000726136">
    <property type="component" value="Unassembled WGS sequence"/>
</dbReference>
<keyword evidence="3" id="KW-1185">Reference proteome</keyword>
<feature type="transmembrane region" description="Helical" evidence="1">
    <location>
        <begin position="75"/>
        <end position="99"/>
    </location>
</feature>
<evidence type="ECO:0000313" key="3">
    <source>
        <dbReference type="Proteomes" id="UP000726136"/>
    </source>
</evidence>
<comment type="caution">
    <text evidence="2">The sequence shown here is derived from an EMBL/GenBank/DDBJ whole genome shotgun (WGS) entry which is preliminary data.</text>
</comment>
<evidence type="ECO:0000313" key="2">
    <source>
        <dbReference type="EMBL" id="MBF4375049.1"/>
    </source>
</evidence>
<feature type="transmembrane region" description="Helical" evidence="1">
    <location>
        <begin position="192"/>
        <end position="212"/>
    </location>
</feature>
<feature type="transmembrane region" description="Helical" evidence="1">
    <location>
        <begin position="151"/>
        <end position="171"/>
    </location>
</feature>
<feature type="transmembrane region" description="Helical" evidence="1">
    <location>
        <begin position="120"/>
        <end position="145"/>
    </location>
</feature>